<evidence type="ECO:0000313" key="8">
    <source>
        <dbReference type="EMBL" id="MDA5194884.1"/>
    </source>
</evidence>
<accession>A0A9X3Z8D6</accession>
<protein>
    <submittedName>
        <fullName evidence="8">Methyl-accepting chemotaxis protein</fullName>
    </submittedName>
</protein>
<dbReference type="GO" id="GO:0004888">
    <property type="term" value="F:transmembrane signaling receptor activity"/>
    <property type="evidence" value="ECO:0007669"/>
    <property type="project" value="InterPro"/>
</dbReference>
<dbReference type="PROSITE" id="PS50885">
    <property type="entry name" value="HAMP"/>
    <property type="match status" value="1"/>
</dbReference>
<organism evidence="8 9">
    <name type="scientific">Govanella unica</name>
    <dbReference type="NCBI Taxonomy" id="2975056"/>
    <lineage>
        <taxon>Bacteria</taxon>
        <taxon>Pseudomonadati</taxon>
        <taxon>Pseudomonadota</taxon>
        <taxon>Alphaproteobacteria</taxon>
        <taxon>Emcibacterales</taxon>
        <taxon>Govanellaceae</taxon>
        <taxon>Govanella</taxon>
    </lineage>
</organism>
<dbReference type="PROSITE" id="PS50111">
    <property type="entry name" value="CHEMOTAXIS_TRANSDUC_2"/>
    <property type="match status" value="1"/>
</dbReference>
<feature type="region of interest" description="Disordered" evidence="4">
    <location>
        <begin position="366"/>
        <end position="406"/>
    </location>
</feature>
<dbReference type="PRINTS" id="PR00260">
    <property type="entry name" value="CHEMTRNSDUCR"/>
</dbReference>
<dbReference type="Pfam" id="PF00672">
    <property type="entry name" value="HAMP"/>
    <property type="match status" value="1"/>
</dbReference>
<reference evidence="8" key="2">
    <citation type="journal article" date="2023" name="Syst. Appl. Microbiol.">
        <title>Govania unica gen. nov., sp. nov., a rare biosphere bacterium that represents a novel family in the class Alphaproteobacteria.</title>
        <authorList>
            <person name="Vandamme P."/>
            <person name="Peeters C."/>
            <person name="Hettiarachchi A."/>
            <person name="Cnockaert M."/>
            <person name="Carlier A."/>
        </authorList>
    </citation>
    <scope>NUCLEOTIDE SEQUENCE</scope>
    <source>
        <strain evidence="8">LMG 31809</strain>
    </source>
</reference>
<dbReference type="Pfam" id="PF00015">
    <property type="entry name" value="MCPsignal"/>
    <property type="match status" value="1"/>
</dbReference>
<dbReference type="InterPro" id="IPR003660">
    <property type="entry name" value="HAMP_dom"/>
</dbReference>
<evidence type="ECO:0000256" key="1">
    <source>
        <dbReference type="ARBA" id="ARBA00023224"/>
    </source>
</evidence>
<keyword evidence="5" id="KW-0812">Transmembrane</keyword>
<comment type="caution">
    <text evidence="8">The sequence shown here is derived from an EMBL/GenBank/DDBJ whole genome shotgun (WGS) entry which is preliminary data.</text>
</comment>
<dbReference type="Gene3D" id="1.10.287.950">
    <property type="entry name" value="Methyl-accepting chemotaxis protein"/>
    <property type="match status" value="1"/>
</dbReference>
<dbReference type="InterPro" id="IPR004090">
    <property type="entry name" value="Chemotax_Me-accpt_rcpt"/>
</dbReference>
<dbReference type="SUPFAM" id="SSF58104">
    <property type="entry name" value="Methyl-accepting chemotaxis protein (MCP) signaling domain"/>
    <property type="match status" value="1"/>
</dbReference>
<dbReference type="InterPro" id="IPR004089">
    <property type="entry name" value="MCPsignal_dom"/>
</dbReference>
<dbReference type="EMBL" id="JANWOI010000004">
    <property type="protein sequence ID" value="MDA5194884.1"/>
    <property type="molecule type" value="Genomic_DNA"/>
</dbReference>
<feature type="domain" description="HAMP" evidence="7">
    <location>
        <begin position="311"/>
        <end position="364"/>
    </location>
</feature>
<evidence type="ECO:0000313" key="9">
    <source>
        <dbReference type="Proteomes" id="UP001141619"/>
    </source>
</evidence>
<dbReference type="GO" id="GO:0007165">
    <property type="term" value="P:signal transduction"/>
    <property type="evidence" value="ECO:0007669"/>
    <property type="project" value="UniProtKB-KW"/>
</dbReference>
<evidence type="ECO:0000256" key="4">
    <source>
        <dbReference type="SAM" id="MobiDB-lite"/>
    </source>
</evidence>
<proteinExistence type="inferred from homology"/>
<dbReference type="GO" id="GO:0006935">
    <property type="term" value="P:chemotaxis"/>
    <property type="evidence" value="ECO:0007669"/>
    <property type="project" value="InterPro"/>
</dbReference>
<dbReference type="Proteomes" id="UP001141619">
    <property type="component" value="Unassembled WGS sequence"/>
</dbReference>
<dbReference type="SMART" id="SM00304">
    <property type="entry name" value="HAMP"/>
    <property type="match status" value="1"/>
</dbReference>
<dbReference type="RefSeq" id="WP_274944590.1">
    <property type="nucleotide sequence ID" value="NZ_JANWOI010000004.1"/>
</dbReference>
<gene>
    <name evidence="8" type="ORF">NYP16_13070</name>
</gene>
<comment type="similarity">
    <text evidence="2">Belongs to the methyl-accepting chemotaxis (MCP) protein family.</text>
</comment>
<keyword evidence="5" id="KW-0472">Membrane</keyword>
<dbReference type="Gene3D" id="1.10.8.500">
    <property type="entry name" value="HAMP domain in histidine kinase"/>
    <property type="match status" value="1"/>
</dbReference>
<evidence type="ECO:0000256" key="5">
    <source>
        <dbReference type="SAM" id="Phobius"/>
    </source>
</evidence>
<evidence type="ECO:0000259" key="6">
    <source>
        <dbReference type="PROSITE" id="PS50111"/>
    </source>
</evidence>
<dbReference type="AlphaFoldDB" id="A0A9X3Z8D6"/>
<dbReference type="SMART" id="SM00283">
    <property type="entry name" value="MA"/>
    <property type="match status" value="1"/>
</dbReference>
<feature type="domain" description="Methyl-accepting transducer" evidence="6">
    <location>
        <begin position="434"/>
        <end position="670"/>
    </location>
</feature>
<sequence length="690" mass="74646">MAELVVADSKISESFISASRNWSFARGIMNTALNFPEPGSAEFRSRIDTARAAGEKAFLDGMTSLKQRPDFAGKAELIKAIEEKHKALELLRDEVDKNFALPKEERQGRVDRKYTRAVTDLIKSLQKARISTEYESGNNDPQIIAYQQLNQALALMMESADQEASVIGGTMASGEPISPLMLEVLANYRGSLETSWDSVQNLTNSSLVSAEMKPAVVAVQKEFFGAFQQTREDVYAAAQVQEPYPLTALEWIDRSAKAGATITKLSQLAVEEMQTIADQHSSEATRAVMFESIMLMLAVAIGAASFWLVAGRIIRPLRRLGDVMSELAAGNLQVEVAGTDREDEIGGMAAAVEVFKNNAIERQRLEAEHKHTEEAARRAKEEEAERHRVQEEEQRRREQDREEQDRLKRREEMLGLADRFEQSVMQLVGSLSASADQMEKAAQGMSSVADETSRQSSVVAKASEQASSNIQMVASAAEELSASVKEISNQVGQSTSFARNAVSETSRATDEIQGLVAAANKIGDVVNLISDIASQTNLLALNATIEAARAGEAGKGFAVVASEVKNLASQTATATEEITAQVSGMQVATEAAVNAIRVIADVIKRIDETAVTIAAAVEQQDSSTHEIARNVAEVSSGTQEVTSNIVTVNDGAESTGRAANEVLTSAREVAQQTDSLRAQVDSFLAQIRAA</sequence>
<dbReference type="PANTHER" id="PTHR32089:SF112">
    <property type="entry name" value="LYSOZYME-LIKE PROTEIN-RELATED"/>
    <property type="match status" value="1"/>
</dbReference>
<name>A0A9X3Z8D6_9PROT</name>
<dbReference type="PANTHER" id="PTHR32089">
    <property type="entry name" value="METHYL-ACCEPTING CHEMOTAXIS PROTEIN MCPB"/>
    <property type="match status" value="1"/>
</dbReference>
<dbReference type="GO" id="GO:0016020">
    <property type="term" value="C:membrane"/>
    <property type="evidence" value="ECO:0007669"/>
    <property type="project" value="InterPro"/>
</dbReference>
<feature type="transmembrane region" description="Helical" evidence="5">
    <location>
        <begin position="288"/>
        <end position="310"/>
    </location>
</feature>
<evidence type="ECO:0000259" key="7">
    <source>
        <dbReference type="PROSITE" id="PS50885"/>
    </source>
</evidence>
<keyword evidence="9" id="KW-1185">Reference proteome</keyword>
<evidence type="ECO:0000256" key="3">
    <source>
        <dbReference type="PROSITE-ProRule" id="PRU00284"/>
    </source>
</evidence>
<keyword evidence="5" id="KW-1133">Transmembrane helix</keyword>
<dbReference type="CDD" id="cd06225">
    <property type="entry name" value="HAMP"/>
    <property type="match status" value="1"/>
</dbReference>
<evidence type="ECO:0000256" key="2">
    <source>
        <dbReference type="ARBA" id="ARBA00029447"/>
    </source>
</evidence>
<reference evidence="8" key="1">
    <citation type="submission" date="2022-08" db="EMBL/GenBank/DDBJ databases">
        <authorList>
            <person name="Vandamme P."/>
            <person name="Hettiarachchi A."/>
            <person name="Peeters C."/>
            <person name="Cnockaert M."/>
            <person name="Carlier A."/>
        </authorList>
    </citation>
    <scope>NUCLEOTIDE SEQUENCE</scope>
    <source>
        <strain evidence="8">LMG 31809</strain>
    </source>
</reference>
<keyword evidence="1 3" id="KW-0807">Transducer</keyword>